<organism evidence="2 3">
    <name type="scientific">Shewanella inventionis</name>
    <dbReference type="NCBI Taxonomy" id="1738770"/>
    <lineage>
        <taxon>Bacteria</taxon>
        <taxon>Pseudomonadati</taxon>
        <taxon>Pseudomonadota</taxon>
        <taxon>Gammaproteobacteria</taxon>
        <taxon>Alteromonadales</taxon>
        <taxon>Shewanellaceae</taxon>
        <taxon>Shewanella</taxon>
    </lineage>
</organism>
<feature type="transmembrane region" description="Helical" evidence="1">
    <location>
        <begin position="46"/>
        <end position="65"/>
    </location>
</feature>
<name>A0ABQ1J2C7_9GAMM</name>
<feature type="transmembrane region" description="Helical" evidence="1">
    <location>
        <begin position="100"/>
        <end position="119"/>
    </location>
</feature>
<dbReference type="EMBL" id="BMII01000014">
    <property type="protein sequence ID" value="GGB58249.1"/>
    <property type="molecule type" value="Genomic_DNA"/>
</dbReference>
<reference evidence="3" key="1">
    <citation type="journal article" date="2019" name="Int. J. Syst. Evol. Microbiol.">
        <title>The Global Catalogue of Microorganisms (GCM) 10K type strain sequencing project: providing services to taxonomists for standard genome sequencing and annotation.</title>
        <authorList>
            <consortium name="The Broad Institute Genomics Platform"/>
            <consortium name="The Broad Institute Genome Sequencing Center for Infectious Disease"/>
            <person name="Wu L."/>
            <person name="Ma J."/>
        </authorList>
    </citation>
    <scope>NUCLEOTIDE SEQUENCE [LARGE SCALE GENOMIC DNA]</scope>
    <source>
        <strain evidence="3">CGMCC 1.15339</strain>
    </source>
</reference>
<accession>A0ABQ1J2C7</accession>
<comment type="caution">
    <text evidence="2">The sequence shown here is derived from an EMBL/GenBank/DDBJ whole genome shotgun (WGS) entry which is preliminary data.</text>
</comment>
<keyword evidence="1" id="KW-0812">Transmembrane</keyword>
<gene>
    <name evidence="2" type="ORF">GCM10011607_18540</name>
</gene>
<protein>
    <submittedName>
        <fullName evidence="2">Mercury transporter MerC</fullName>
    </submittedName>
</protein>
<evidence type="ECO:0000256" key="1">
    <source>
        <dbReference type="SAM" id="Phobius"/>
    </source>
</evidence>
<dbReference type="PROSITE" id="PS51257">
    <property type="entry name" value="PROKAR_LIPOPROTEIN"/>
    <property type="match status" value="1"/>
</dbReference>
<evidence type="ECO:0000313" key="2">
    <source>
        <dbReference type="EMBL" id="GGB58249.1"/>
    </source>
</evidence>
<dbReference type="RefSeq" id="WP_188739079.1">
    <property type="nucleotide sequence ID" value="NZ_BMII01000014.1"/>
</dbReference>
<keyword evidence="3" id="KW-1185">Reference proteome</keyword>
<keyword evidence="1" id="KW-0472">Membrane</keyword>
<sequence>MINKILDKVGSGGVWIAALSCTGCFPALGSLSSALGLGFLSHFEGIAVNTVLPIFATLALLANLYNWYKNKNHTRGTLGVIGPIAVLLTLYPLWQYDWSTYLFYVGICLMIVMSVLDIVKPLKEQTCKILS</sequence>
<dbReference type="Pfam" id="PF03203">
    <property type="entry name" value="MerC"/>
    <property type="match status" value="1"/>
</dbReference>
<dbReference type="NCBIfam" id="NF033784">
    <property type="entry name" value="transport_merC"/>
    <property type="match status" value="1"/>
</dbReference>
<feature type="transmembrane region" description="Helical" evidence="1">
    <location>
        <begin position="77"/>
        <end position="94"/>
    </location>
</feature>
<keyword evidence="1" id="KW-1133">Transmembrane helix</keyword>
<evidence type="ECO:0000313" key="3">
    <source>
        <dbReference type="Proteomes" id="UP000617555"/>
    </source>
</evidence>
<feature type="transmembrane region" description="Helical" evidence="1">
    <location>
        <begin position="12"/>
        <end position="40"/>
    </location>
</feature>
<proteinExistence type="predicted"/>
<dbReference type="InterPro" id="IPR004891">
    <property type="entry name" value="Mercury-R_MerC"/>
</dbReference>
<dbReference type="Proteomes" id="UP000617555">
    <property type="component" value="Unassembled WGS sequence"/>
</dbReference>